<evidence type="ECO:0000256" key="1">
    <source>
        <dbReference type="SAM" id="Phobius"/>
    </source>
</evidence>
<keyword evidence="1" id="KW-1133">Transmembrane helix</keyword>
<proteinExistence type="predicted"/>
<dbReference type="AlphaFoldDB" id="A0A834M5B3"/>
<organism evidence="2 3">
    <name type="scientific">Rhynchophorus ferrugineus</name>
    <name type="common">Red palm weevil</name>
    <name type="synonym">Curculio ferrugineus</name>
    <dbReference type="NCBI Taxonomy" id="354439"/>
    <lineage>
        <taxon>Eukaryota</taxon>
        <taxon>Metazoa</taxon>
        <taxon>Ecdysozoa</taxon>
        <taxon>Arthropoda</taxon>
        <taxon>Hexapoda</taxon>
        <taxon>Insecta</taxon>
        <taxon>Pterygota</taxon>
        <taxon>Neoptera</taxon>
        <taxon>Endopterygota</taxon>
        <taxon>Coleoptera</taxon>
        <taxon>Polyphaga</taxon>
        <taxon>Cucujiformia</taxon>
        <taxon>Curculionidae</taxon>
        <taxon>Dryophthorinae</taxon>
        <taxon>Rhynchophorus</taxon>
    </lineage>
</organism>
<accession>A0A834M5B3</accession>
<feature type="transmembrane region" description="Helical" evidence="1">
    <location>
        <begin position="42"/>
        <end position="62"/>
    </location>
</feature>
<dbReference type="EMBL" id="JAACXV010014584">
    <property type="protein sequence ID" value="KAF7265664.1"/>
    <property type="molecule type" value="Genomic_DNA"/>
</dbReference>
<keyword evidence="1" id="KW-0812">Transmembrane</keyword>
<protein>
    <submittedName>
        <fullName evidence="2">Uncharacterized protein</fullName>
    </submittedName>
</protein>
<evidence type="ECO:0000313" key="3">
    <source>
        <dbReference type="Proteomes" id="UP000625711"/>
    </source>
</evidence>
<evidence type="ECO:0000313" key="2">
    <source>
        <dbReference type="EMBL" id="KAF7265664.1"/>
    </source>
</evidence>
<reference evidence="2" key="1">
    <citation type="submission" date="2020-08" db="EMBL/GenBank/DDBJ databases">
        <title>Genome sequencing and assembly of the red palm weevil Rhynchophorus ferrugineus.</title>
        <authorList>
            <person name="Dias G.B."/>
            <person name="Bergman C.M."/>
            <person name="Manee M."/>
        </authorList>
    </citation>
    <scope>NUCLEOTIDE SEQUENCE</scope>
    <source>
        <strain evidence="2">AA-2017</strain>
        <tissue evidence="2">Whole larva</tissue>
    </source>
</reference>
<gene>
    <name evidence="2" type="ORF">GWI33_020748</name>
</gene>
<keyword evidence="1" id="KW-0472">Membrane</keyword>
<sequence length="97" mass="11289">MIPLMLCLFRGLLDTMLVSFLGLIWGGKMVQAFEVYLRLTTLALRLGQVWLSYVGLILRISIKATITRLSYMARSLNLWQWINFREVGLYREKMVAC</sequence>
<keyword evidence="3" id="KW-1185">Reference proteome</keyword>
<name>A0A834M5B3_RHYFE</name>
<comment type="caution">
    <text evidence="2">The sequence shown here is derived from an EMBL/GenBank/DDBJ whole genome shotgun (WGS) entry which is preliminary data.</text>
</comment>
<dbReference type="Proteomes" id="UP000625711">
    <property type="component" value="Unassembled WGS sequence"/>
</dbReference>